<evidence type="ECO:0000313" key="2">
    <source>
        <dbReference type="Proteomes" id="UP000189796"/>
    </source>
</evidence>
<dbReference type="EMBL" id="LT670817">
    <property type="protein sequence ID" value="SHH58814.1"/>
    <property type="molecule type" value="Genomic_DNA"/>
</dbReference>
<accession>A0A1M5U777</accession>
<sequence length="106" mass="11745">MCNGTSEVRANARPGMTESFNAVGAGWLRSRGQGERENFKFAVPGWPANRPRMNNGRIRIPLFRSRAAARVESGASQKKDATGWLPSRPNFHNSLVQALRRPVAKL</sequence>
<dbReference type="AlphaFoldDB" id="A0A1M5U777"/>
<reference evidence="1 2" key="1">
    <citation type="submission" date="2016-11" db="EMBL/GenBank/DDBJ databases">
        <authorList>
            <person name="Jaros S."/>
            <person name="Januszkiewicz K."/>
            <person name="Wedrychowicz H."/>
        </authorList>
    </citation>
    <scope>NUCLEOTIDE SEQUENCE [LARGE SCALE GENOMIC DNA]</scope>
    <source>
        <strain evidence="1 2">GAS138</strain>
    </source>
</reference>
<dbReference type="Proteomes" id="UP000189796">
    <property type="component" value="Chromosome I"/>
</dbReference>
<gene>
    <name evidence="1" type="ORF">SAMN05443248_5312</name>
</gene>
<evidence type="ECO:0000313" key="1">
    <source>
        <dbReference type="EMBL" id="SHH58814.1"/>
    </source>
</evidence>
<proteinExistence type="predicted"/>
<name>A0A1M5U777_9BRAD</name>
<organism evidence="1 2">
    <name type="scientific">Bradyrhizobium erythrophlei</name>
    <dbReference type="NCBI Taxonomy" id="1437360"/>
    <lineage>
        <taxon>Bacteria</taxon>
        <taxon>Pseudomonadati</taxon>
        <taxon>Pseudomonadota</taxon>
        <taxon>Alphaproteobacteria</taxon>
        <taxon>Hyphomicrobiales</taxon>
        <taxon>Nitrobacteraceae</taxon>
        <taxon>Bradyrhizobium</taxon>
    </lineage>
</organism>
<protein>
    <submittedName>
        <fullName evidence="1">Uncharacterized protein</fullName>
    </submittedName>
</protein>